<dbReference type="EMBL" id="LQYT01000140">
    <property type="protein sequence ID" value="KYD08395.1"/>
    <property type="molecule type" value="Genomic_DNA"/>
</dbReference>
<proteinExistence type="predicted"/>
<reference evidence="1 2" key="1">
    <citation type="submission" date="2016-01" db="EMBL/GenBank/DDBJ databases">
        <title>Draft Genome Sequences of Seven Thermophilic Sporeformers Isolated from Foods.</title>
        <authorList>
            <person name="Berendsen E.M."/>
            <person name="Wells-Bennik M.H."/>
            <person name="Krawcyk A.O."/>
            <person name="De Jong A."/>
            <person name="Holsappel S."/>
            <person name="Eijlander R.T."/>
            <person name="Kuipers O.P."/>
        </authorList>
    </citation>
    <scope>NUCLEOTIDE SEQUENCE [LARGE SCALE GENOMIC DNA]</scope>
    <source>
        <strain evidence="1 2">B4135</strain>
    </source>
</reference>
<evidence type="ECO:0000313" key="2">
    <source>
        <dbReference type="Proteomes" id="UP000075683"/>
    </source>
</evidence>
<name>A0A150L805_9BACI</name>
<evidence type="ECO:0000313" key="1">
    <source>
        <dbReference type="EMBL" id="KYD08395.1"/>
    </source>
</evidence>
<organism evidence="1 2">
    <name type="scientific">Caldibacillus debilis</name>
    <dbReference type="NCBI Taxonomy" id="301148"/>
    <lineage>
        <taxon>Bacteria</taxon>
        <taxon>Bacillati</taxon>
        <taxon>Bacillota</taxon>
        <taxon>Bacilli</taxon>
        <taxon>Bacillales</taxon>
        <taxon>Bacillaceae</taxon>
        <taxon>Caldibacillus</taxon>
    </lineage>
</organism>
<protein>
    <submittedName>
        <fullName evidence="1">Uncharacterized protein</fullName>
    </submittedName>
</protein>
<dbReference type="AlphaFoldDB" id="A0A150L805"/>
<comment type="caution">
    <text evidence="1">The sequence shown here is derived from an EMBL/GenBank/DDBJ whole genome shotgun (WGS) entry which is preliminary data.</text>
</comment>
<accession>A0A150L805</accession>
<sequence length="44" mass="5070">MPLRKNDAFPKRAAVFREAGEREKGIFLSPFSVEACLSYWTPRP</sequence>
<dbReference type="STRING" id="301148.B4135_4112"/>
<gene>
    <name evidence="1" type="ORF">B4135_4112</name>
</gene>
<dbReference type="Proteomes" id="UP000075683">
    <property type="component" value="Unassembled WGS sequence"/>
</dbReference>